<evidence type="ECO:0000313" key="2">
    <source>
        <dbReference type="Proteomes" id="UP000314294"/>
    </source>
</evidence>
<protein>
    <submittedName>
        <fullName evidence="1">Uncharacterized protein</fullName>
    </submittedName>
</protein>
<dbReference type="Proteomes" id="UP000314294">
    <property type="component" value="Unassembled WGS sequence"/>
</dbReference>
<gene>
    <name evidence="1" type="ORF">EYF80_039205</name>
</gene>
<accession>A0A4Z2GBV1</accession>
<dbReference type="AlphaFoldDB" id="A0A4Z2GBV1"/>
<proteinExistence type="predicted"/>
<keyword evidence="2" id="KW-1185">Reference proteome</keyword>
<dbReference type="EMBL" id="SRLO01000612">
    <property type="protein sequence ID" value="TNN50565.1"/>
    <property type="molecule type" value="Genomic_DNA"/>
</dbReference>
<organism evidence="1 2">
    <name type="scientific">Liparis tanakae</name>
    <name type="common">Tanaka's snailfish</name>
    <dbReference type="NCBI Taxonomy" id="230148"/>
    <lineage>
        <taxon>Eukaryota</taxon>
        <taxon>Metazoa</taxon>
        <taxon>Chordata</taxon>
        <taxon>Craniata</taxon>
        <taxon>Vertebrata</taxon>
        <taxon>Euteleostomi</taxon>
        <taxon>Actinopterygii</taxon>
        <taxon>Neopterygii</taxon>
        <taxon>Teleostei</taxon>
        <taxon>Neoteleostei</taxon>
        <taxon>Acanthomorphata</taxon>
        <taxon>Eupercaria</taxon>
        <taxon>Perciformes</taxon>
        <taxon>Cottioidei</taxon>
        <taxon>Cottales</taxon>
        <taxon>Liparidae</taxon>
        <taxon>Liparis</taxon>
    </lineage>
</organism>
<sequence length="144" mass="15658">MTRADDCEILVLTVVSSVTFSRISSCGTCRVKKDEKSNRNRLTLACSTSCLVPVIVTLPVAPAPCDFSLEQTTLAPVVLVMSFRLSPPRPATNVSTHSERSSSLIGWESETRFSRTQRASRTWSSEPCSWKQTVVLQPGPPGSG</sequence>
<reference evidence="1 2" key="1">
    <citation type="submission" date="2019-03" db="EMBL/GenBank/DDBJ databases">
        <title>First draft genome of Liparis tanakae, snailfish: a comprehensive survey of snailfish specific genes.</title>
        <authorList>
            <person name="Kim W."/>
            <person name="Song I."/>
            <person name="Jeong J.-H."/>
            <person name="Kim D."/>
            <person name="Kim S."/>
            <person name="Ryu S."/>
            <person name="Song J.Y."/>
            <person name="Lee S.K."/>
        </authorList>
    </citation>
    <scope>NUCLEOTIDE SEQUENCE [LARGE SCALE GENOMIC DNA]</scope>
    <source>
        <tissue evidence="1">Muscle</tissue>
    </source>
</reference>
<comment type="caution">
    <text evidence="1">The sequence shown here is derived from an EMBL/GenBank/DDBJ whole genome shotgun (WGS) entry which is preliminary data.</text>
</comment>
<name>A0A4Z2GBV1_9TELE</name>
<evidence type="ECO:0000313" key="1">
    <source>
        <dbReference type="EMBL" id="TNN50565.1"/>
    </source>
</evidence>